<name>A0A7W5JTI1_9ACTN</name>
<dbReference type="PANTHER" id="PTHR43235">
    <property type="entry name" value="GLUTAMINE AMIDOTRANSFERASE PB2B2.05-RELATED"/>
    <property type="match status" value="1"/>
</dbReference>
<dbReference type="InterPro" id="IPR011697">
    <property type="entry name" value="Peptidase_C26"/>
</dbReference>
<dbReference type="PROSITE" id="PS51273">
    <property type="entry name" value="GATASE_TYPE_1"/>
    <property type="match status" value="1"/>
</dbReference>
<evidence type="ECO:0000313" key="1">
    <source>
        <dbReference type="EMBL" id="MBB3325945.1"/>
    </source>
</evidence>
<evidence type="ECO:0000313" key="2">
    <source>
        <dbReference type="Proteomes" id="UP000565572"/>
    </source>
</evidence>
<dbReference type="PANTHER" id="PTHR43235:SF1">
    <property type="entry name" value="GLUTAMINE AMIDOTRANSFERASE PB2B2.05-RELATED"/>
    <property type="match status" value="1"/>
</dbReference>
<dbReference type="GO" id="GO:0033969">
    <property type="term" value="F:gamma-glutamyl-gamma-aminobutyrate hydrolase activity"/>
    <property type="evidence" value="ECO:0007669"/>
    <property type="project" value="TreeGrafter"/>
</dbReference>
<dbReference type="EMBL" id="JACHZG010000001">
    <property type="protein sequence ID" value="MBB3325945.1"/>
    <property type="molecule type" value="Genomic_DNA"/>
</dbReference>
<dbReference type="CDD" id="cd01745">
    <property type="entry name" value="GATase1_2"/>
    <property type="match status" value="1"/>
</dbReference>
<dbReference type="InterPro" id="IPR044668">
    <property type="entry name" value="PuuD-like"/>
</dbReference>
<organism evidence="1 2">
    <name type="scientific">Microlunatus antarcticus</name>
    <dbReference type="NCBI Taxonomy" id="53388"/>
    <lineage>
        <taxon>Bacteria</taxon>
        <taxon>Bacillati</taxon>
        <taxon>Actinomycetota</taxon>
        <taxon>Actinomycetes</taxon>
        <taxon>Propionibacteriales</taxon>
        <taxon>Propionibacteriaceae</taxon>
        <taxon>Microlunatus</taxon>
    </lineage>
</organism>
<proteinExistence type="predicted"/>
<sequence>MLPRPVIGLSTYRETARWGVWTDVADLLSATYTRSVEAAGGTVVLLPPQGQGADTLVGRLDGLIVTGGADVEPQRYGQEPGPHTYVRPDRDAWELALLDAALERQVPTLGICRGMQLLAVHGGGRLEQHLPDVVGHAEHGPDGDAYGWTSVRTVAGSMVSTMVGESMQVSCHHHQAVLEHPGFEVSAHAADGTIEAIEDPARGYWVGVQWHPESGDDHGLFAGLVGAAARRAAG</sequence>
<dbReference type="GO" id="GO:0006598">
    <property type="term" value="P:polyamine catabolic process"/>
    <property type="evidence" value="ECO:0007669"/>
    <property type="project" value="TreeGrafter"/>
</dbReference>
<dbReference type="InterPro" id="IPR029062">
    <property type="entry name" value="Class_I_gatase-like"/>
</dbReference>
<keyword evidence="1" id="KW-0808">Transferase</keyword>
<dbReference type="Proteomes" id="UP000565572">
    <property type="component" value="Unassembled WGS sequence"/>
</dbReference>
<reference evidence="1 2" key="1">
    <citation type="submission" date="2020-08" db="EMBL/GenBank/DDBJ databases">
        <title>Sequencing the genomes of 1000 actinobacteria strains.</title>
        <authorList>
            <person name="Klenk H.-P."/>
        </authorList>
    </citation>
    <scope>NUCLEOTIDE SEQUENCE [LARGE SCALE GENOMIC DNA]</scope>
    <source>
        <strain evidence="1 2">DSM 11053</strain>
    </source>
</reference>
<keyword evidence="1" id="KW-0315">Glutamine amidotransferase</keyword>
<dbReference type="GO" id="GO:0005829">
    <property type="term" value="C:cytosol"/>
    <property type="evidence" value="ECO:0007669"/>
    <property type="project" value="TreeGrafter"/>
</dbReference>
<comment type="caution">
    <text evidence="1">The sequence shown here is derived from an EMBL/GenBank/DDBJ whole genome shotgun (WGS) entry which is preliminary data.</text>
</comment>
<keyword evidence="2" id="KW-1185">Reference proteome</keyword>
<dbReference type="AlphaFoldDB" id="A0A7W5JTI1"/>
<dbReference type="GO" id="GO:0016740">
    <property type="term" value="F:transferase activity"/>
    <property type="evidence" value="ECO:0007669"/>
    <property type="project" value="UniProtKB-KW"/>
</dbReference>
<dbReference type="SUPFAM" id="SSF52317">
    <property type="entry name" value="Class I glutamine amidotransferase-like"/>
    <property type="match status" value="1"/>
</dbReference>
<gene>
    <name evidence="1" type="ORF">FHX39_000889</name>
</gene>
<dbReference type="Gene3D" id="3.40.50.880">
    <property type="match status" value="1"/>
</dbReference>
<dbReference type="Pfam" id="PF07722">
    <property type="entry name" value="Peptidase_C26"/>
    <property type="match status" value="1"/>
</dbReference>
<protein>
    <submittedName>
        <fullName evidence="1">Putative glutamine amidotransferase</fullName>
    </submittedName>
</protein>
<accession>A0A7W5JTI1</accession>
<dbReference type="RefSeq" id="WP_332836662.1">
    <property type="nucleotide sequence ID" value="NZ_JACHZG010000001.1"/>
</dbReference>